<comment type="caution">
    <text evidence="2">The sequence shown here is derived from an EMBL/GenBank/DDBJ whole genome shotgun (WGS) entry which is preliminary data.</text>
</comment>
<dbReference type="AlphaFoldDB" id="A0A9D9N9A3"/>
<keyword evidence="1" id="KW-0812">Transmembrane</keyword>
<organism evidence="2 3">
    <name type="scientific">Candidatus Merdivivens pullistercoris</name>
    <dbReference type="NCBI Taxonomy" id="2840873"/>
    <lineage>
        <taxon>Bacteria</taxon>
        <taxon>Pseudomonadati</taxon>
        <taxon>Bacteroidota</taxon>
        <taxon>Bacteroidia</taxon>
        <taxon>Bacteroidales</taxon>
        <taxon>Muribaculaceae</taxon>
        <taxon>Muribaculaceae incertae sedis</taxon>
        <taxon>Candidatus Merdivivens</taxon>
    </lineage>
</organism>
<feature type="transmembrane region" description="Helical" evidence="1">
    <location>
        <begin position="92"/>
        <end position="115"/>
    </location>
</feature>
<sequence length="146" mass="16648">MEWLIDLGYFGLFIGTFLAGTILPFSSDILMVGMLAAGGNPWLCLLVATIGNWAGTIVNYVLGWIAKWDWLEKWCKVKEETLVKQQKNINRFGLWIAFFSWLPVVGAVGVIALGFYKIRPVWANIVTLIGCAVRFFFWIFLQDIFF</sequence>
<name>A0A9D9N9A3_9BACT</name>
<keyword evidence="1" id="KW-1133">Transmembrane helix</keyword>
<feature type="transmembrane region" description="Helical" evidence="1">
    <location>
        <begin position="121"/>
        <end position="141"/>
    </location>
</feature>
<evidence type="ECO:0000256" key="1">
    <source>
        <dbReference type="SAM" id="Phobius"/>
    </source>
</evidence>
<dbReference type="PANTHER" id="PTHR42709">
    <property type="entry name" value="ALKALINE PHOSPHATASE LIKE PROTEIN"/>
    <property type="match status" value="1"/>
</dbReference>
<dbReference type="PANTHER" id="PTHR42709:SF4">
    <property type="entry name" value="INNER MEMBRANE PROTEIN YQAA"/>
    <property type="match status" value="1"/>
</dbReference>
<dbReference type="EMBL" id="JADIME010000027">
    <property type="protein sequence ID" value="MBO8464840.1"/>
    <property type="molecule type" value="Genomic_DNA"/>
</dbReference>
<dbReference type="Proteomes" id="UP000823597">
    <property type="component" value="Unassembled WGS sequence"/>
</dbReference>
<accession>A0A9D9N9A3</accession>
<evidence type="ECO:0000313" key="3">
    <source>
        <dbReference type="Proteomes" id="UP000823597"/>
    </source>
</evidence>
<reference evidence="2" key="1">
    <citation type="submission" date="2020-10" db="EMBL/GenBank/DDBJ databases">
        <authorList>
            <person name="Gilroy R."/>
        </authorList>
    </citation>
    <scope>NUCLEOTIDE SEQUENCE</scope>
    <source>
        <strain evidence="2">10037</strain>
    </source>
</reference>
<dbReference type="InterPro" id="IPR051311">
    <property type="entry name" value="DedA_domain"/>
</dbReference>
<keyword evidence="1" id="KW-0472">Membrane</keyword>
<evidence type="ECO:0000313" key="2">
    <source>
        <dbReference type="EMBL" id="MBO8464840.1"/>
    </source>
</evidence>
<feature type="transmembrane region" description="Helical" evidence="1">
    <location>
        <begin position="45"/>
        <end position="66"/>
    </location>
</feature>
<feature type="transmembrane region" description="Helical" evidence="1">
    <location>
        <begin position="7"/>
        <end position="25"/>
    </location>
</feature>
<protein>
    <submittedName>
        <fullName evidence="2">DedA family protein</fullName>
    </submittedName>
</protein>
<proteinExistence type="predicted"/>
<gene>
    <name evidence="2" type="ORF">IAB93_02435</name>
</gene>
<reference evidence="2" key="2">
    <citation type="journal article" date="2021" name="PeerJ">
        <title>Extensive microbial diversity within the chicken gut microbiome revealed by metagenomics and culture.</title>
        <authorList>
            <person name="Gilroy R."/>
            <person name="Ravi A."/>
            <person name="Getino M."/>
            <person name="Pursley I."/>
            <person name="Horton D.L."/>
            <person name="Alikhan N.F."/>
            <person name="Baker D."/>
            <person name="Gharbi K."/>
            <person name="Hall N."/>
            <person name="Watson M."/>
            <person name="Adriaenssens E.M."/>
            <person name="Foster-Nyarko E."/>
            <person name="Jarju S."/>
            <person name="Secka A."/>
            <person name="Antonio M."/>
            <person name="Oren A."/>
            <person name="Chaudhuri R.R."/>
            <person name="La Ragione R."/>
            <person name="Hildebrand F."/>
            <person name="Pallen M.J."/>
        </authorList>
    </citation>
    <scope>NUCLEOTIDE SEQUENCE</scope>
    <source>
        <strain evidence="2">10037</strain>
    </source>
</reference>